<evidence type="ECO:0000313" key="4">
    <source>
        <dbReference type="Proteomes" id="UP001153678"/>
    </source>
</evidence>
<dbReference type="Proteomes" id="UP001153678">
    <property type="component" value="Unassembled WGS sequence"/>
</dbReference>
<dbReference type="EMBL" id="CAMKVN010000219">
    <property type="protein sequence ID" value="CAI2165384.1"/>
    <property type="molecule type" value="Genomic_DNA"/>
</dbReference>
<accession>A0A9W4WMP7</accession>
<dbReference type="Pfam" id="PF07534">
    <property type="entry name" value="TLD"/>
    <property type="match status" value="1"/>
</dbReference>
<comment type="caution">
    <text evidence="3">The sequence shown here is derived from an EMBL/GenBank/DDBJ whole genome shotgun (WGS) entry which is preliminary data.</text>
</comment>
<organism evidence="3 4">
    <name type="scientific">Funneliformis geosporum</name>
    <dbReference type="NCBI Taxonomy" id="1117311"/>
    <lineage>
        <taxon>Eukaryota</taxon>
        <taxon>Fungi</taxon>
        <taxon>Fungi incertae sedis</taxon>
        <taxon>Mucoromycota</taxon>
        <taxon>Glomeromycotina</taxon>
        <taxon>Glomeromycetes</taxon>
        <taxon>Glomerales</taxon>
        <taxon>Glomeraceae</taxon>
        <taxon>Funneliformis</taxon>
    </lineage>
</organism>
<dbReference type="AlphaFoldDB" id="A0A9W4WMP7"/>
<evidence type="ECO:0000313" key="3">
    <source>
        <dbReference type="EMBL" id="CAI2165384.1"/>
    </source>
</evidence>
<feature type="compositionally biased region" description="Low complexity" evidence="1">
    <location>
        <begin position="322"/>
        <end position="334"/>
    </location>
</feature>
<protein>
    <submittedName>
        <fullName evidence="3">7133_t:CDS:1</fullName>
    </submittedName>
</protein>
<dbReference type="InterPro" id="IPR006571">
    <property type="entry name" value="TLDc_dom"/>
</dbReference>
<evidence type="ECO:0000256" key="1">
    <source>
        <dbReference type="SAM" id="MobiDB-lite"/>
    </source>
</evidence>
<evidence type="ECO:0000259" key="2">
    <source>
        <dbReference type="PROSITE" id="PS51886"/>
    </source>
</evidence>
<gene>
    <name evidence="3" type="ORF">FWILDA_LOCUS2045</name>
</gene>
<dbReference type="OrthoDB" id="5948799at2759"/>
<sequence length="454" mass="52945">MYTGILDVRGQSTLDVFNLLIASDELLLEGLTNFIQKYLIEEQNGWLQRNLVKVHQIVFQLESCKKLQDYCLECICDDPIPFFKLPEFPTLQKSILLDLIKGDLQIDEIDLWNHLIRWGIAQNSELSLMDLSNWNVEDFLALKYILNPFIPYIRFFEISSKDFHNQVRPYKKVLPEELFESVLSFYMTNSRPRDILPPRYGKIAVNSKIITPKHAAILANWIQRKHANAIIPKDHRYNMNLIYRGNRDGFDINAIRNKCNGQVGCILIIKIVGGTVIGGYNPLGWKAYGSNIATFNRNNDNNNMNNTRRSNNNNIYRGSTYRSNSNNNNNTFRNNNDRDLDYTNSVANNYWVNNNECFLFSMGNRDDLRNVKISRVEHSAYAMYESNCYNQILNFGNGDLVVNNKKGRCQQKYYESRILDISEFDIEEMEIFAFSIQKFVVARMFESLSSYFKN</sequence>
<keyword evidence="4" id="KW-1185">Reference proteome</keyword>
<dbReference type="PROSITE" id="PS51886">
    <property type="entry name" value="TLDC"/>
    <property type="match status" value="1"/>
</dbReference>
<feature type="region of interest" description="Disordered" evidence="1">
    <location>
        <begin position="319"/>
        <end position="338"/>
    </location>
</feature>
<name>A0A9W4WMP7_9GLOM</name>
<reference evidence="3" key="1">
    <citation type="submission" date="2022-08" db="EMBL/GenBank/DDBJ databases">
        <authorList>
            <person name="Kallberg Y."/>
            <person name="Tangrot J."/>
            <person name="Rosling A."/>
        </authorList>
    </citation>
    <scope>NUCLEOTIDE SEQUENCE</scope>
    <source>
        <strain evidence="3">Wild A</strain>
    </source>
</reference>
<proteinExistence type="predicted"/>
<feature type="domain" description="TLDc" evidence="2">
    <location>
        <begin position="208"/>
        <end position="435"/>
    </location>
</feature>
<dbReference type="SMART" id="SM00584">
    <property type="entry name" value="TLDc"/>
    <property type="match status" value="1"/>
</dbReference>